<evidence type="ECO:0000313" key="1">
    <source>
        <dbReference type="EMBL" id="QJA62440.1"/>
    </source>
</evidence>
<accession>A0A6M3IY97</accession>
<gene>
    <name evidence="2" type="ORF">MM415A00956_0016</name>
    <name evidence="1" type="ORF">MM415B00781_0017</name>
</gene>
<dbReference type="EMBL" id="MT141471">
    <property type="protein sequence ID" value="QJA62440.1"/>
    <property type="molecule type" value="Genomic_DNA"/>
</dbReference>
<sequence>MPKENLPVDDLQKQIDELAIKIDLIEIGLKDIQKKVGKKPSLGLFRARFK</sequence>
<reference evidence="1" key="1">
    <citation type="submission" date="2020-03" db="EMBL/GenBank/DDBJ databases">
        <title>The deep terrestrial virosphere.</title>
        <authorList>
            <person name="Holmfeldt K."/>
            <person name="Nilsson E."/>
            <person name="Simone D."/>
            <person name="Lopez-Fernandez M."/>
            <person name="Wu X."/>
            <person name="de Brujin I."/>
            <person name="Lundin D."/>
            <person name="Andersson A."/>
            <person name="Bertilsson S."/>
            <person name="Dopson M."/>
        </authorList>
    </citation>
    <scope>NUCLEOTIDE SEQUENCE</scope>
    <source>
        <strain evidence="2">MM415A00956</strain>
        <strain evidence="1">MM415B00781</strain>
    </source>
</reference>
<organism evidence="1">
    <name type="scientific">viral metagenome</name>
    <dbReference type="NCBI Taxonomy" id="1070528"/>
    <lineage>
        <taxon>unclassified sequences</taxon>
        <taxon>metagenomes</taxon>
        <taxon>organismal metagenomes</taxon>
    </lineage>
</organism>
<proteinExistence type="predicted"/>
<dbReference type="EMBL" id="MT142362">
    <property type="protein sequence ID" value="QJA78990.1"/>
    <property type="molecule type" value="Genomic_DNA"/>
</dbReference>
<dbReference type="AlphaFoldDB" id="A0A6M3IY97"/>
<name>A0A6M3IY97_9ZZZZ</name>
<evidence type="ECO:0000313" key="2">
    <source>
        <dbReference type="EMBL" id="QJA78990.1"/>
    </source>
</evidence>
<protein>
    <submittedName>
        <fullName evidence="1">Uncharacterized protein</fullName>
    </submittedName>
</protein>